<dbReference type="Pfam" id="PF09694">
    <property type="entry name" value="Gcw_chp"/>
    <property type="match status" value="1"/>
</dbReference>
<gene>
    <name evidence="2" type="ORF">A2V58_08730</name>
</gene>
<dbReference type="InterPro" id="IPR010239">
    <property type="entry name" value="CHP02001"/>
</dbReference>
<feature type="signal peptide" evidence="1">
    <location>
        <begin position="1"/>
        <end position="23"/>
    </location>
</feature>
<evidence type="ECO:0000313" key="3">
    <source>
        <dbReference type="Proteomes" id="UP000177950"/>
    </source>
</evidence>
<reference evidence="2 3" key="1">
    <citation type="journal article" date="2016" name="Nat. Commun.">
        <title>Thousands of microbial genomes shed light on interconnected biogeochemical processes in an aquifer system.</title>
        <authorList>
            <person name="Anantharaman K."/>
            <person name="Brown C.T."/>
            <person name="Hug L.A."/>
            <person name="Sharon I."/>
            <person name="Castelle C.J."/>
            <person name="Probst A.J."/>
            <person name="Thomas B.C."/>
            <person name="Singh A."/>
            <person name="Wilkins M.J."/>
            <person name="Karaoz U."/>
            <person name="Brodie E.L."/>
            <person name="Williams K.H."/>
            <person name="Hubbard S.S."/>
            <person name="Banfield J.F."/>
        </authorList>
    </citation>
    <scope>NUCLEOTIDE SEQUENCE [LARGE SCALE GENOMIC DNA]</scope>
</reference>
<dbReference type="NCBIfam" id="TIGR02001">
    <property type="entry name" value="gcw_chp"/>
    <property type="match status" value="1"/>
</dbReference>
<comment type="caution">
    <text evidence="2">The sequence shown here is derived from an EMBL/GenBank/DDBJ whole genome shotgun (WGS) entry which is preliminary data.</text>
</comment>
<name>A0A1F6UFZ0_9PROT</name>
<accession>A0A1F6UFZ0</accession>
<dbReference type="AlphaFoldDB" id="A0A1F6UFZ0"/>
<evidence type="ECO:0008006" key="4">
    <source>
        <dbReference type="Google" id="ProtNLM"/>
    </source>
</evidence>
<dbReference type="Proteomes" id="UP000177950">
    <property type="component" value="Unassembled WGS sequence"/>
</dbReference>
<sequence>MDTLRPALLGCGLIFCGVLSAQAQEGTRYNVALTSNYVFRGISQSDNHAALQGGIDYQHAGGLYAGAWGTTQDIPNTRAHVRADGYGGFNYQSPNGLGFDVGARAYTNAFVFPGQRRDFFWEVYGGLKFGPASFNLAHDFDNQDTYAEAGMTYDLGSGVMLDLHVGHSFIKAPDLGDDYTDFGIRVSRMFGDLEASLSVTDTTQEPSSDINDATLILSGKYRF</sequence>
<evidence type="ECO:0000313" key="2">
    <source>
        <dbReference type="EMBL" id="OGI56277.1"/>
    </source>
</evidence>
<dbReference type="EMBL" id="MFSV01000193">
    <property type="protein sequence ID" value="OGI56277.1"/>
    <property type="molecule type" value="Genomic_DNA"/>
</dbReference>
<evidence type="ECO:0000256" key="1">
    <source>
        <dbReference type="SAM" id="SignalP"/>
    </source>
</evidence>
<proteinExistence type="predicted"/>
<feature type="chain" id="PRO_5009526999" description="Outer membrane protein beta-barrel domain-containing protein" evidence="1">
    <location>
        <begin position="24"/>
        <end position="223"/>
    </location>
</feature>
<keyword evidence="1" id="KW-0732">Signal</keyword>
<organism evidence="2 3">
    <name type="scientific">Candidatus Muproteobacteria bacterium RBG_19FT_COMBO_61_10</name>
    <dbReference type="NCBI Taxonomy" id="1817761"/>
    <lineage>
        <taxon>Bacteria</taxon>
        <taxon>Pseudomonadati</taxon>
        <taxon>Pseudomonadota</taxon>
        <taxon>Candidatus Muproteobacteria</taxon>
    </lineage>
</organism>
<protein>
    <recommendedName>
        <fullName evidence="4">Outer membrane protein beta-barrel domain-containing protein</fullName>
    </recommendedName>
</protein>